<accession>A0A4S4D0Q5</accession>
<keyword evidence="1" id="KW-0433">Leucine-rich repeat</keyword>
<evidence type="ECO:0000256" key="2">
    <source>
        <dbReference type="ARBA" id="ARBA00022729"/>
    </source>
</evidence>
<dbReference type="Gene3D" id="3.80.10.10">
    <property type="entry name" value="Ribonuclease Inhibitor"/>
    <property type="match status" value="1"/>
</dbReference>
<proteinExistence type="predicted"/>
<evidence type="ECO:0000313" key="6">
    <source>
        <dbReference type="Proteomes" id="UP000306102"/>
    </source>
</evidence>
<keyword evidence="6" id="KW-1185">Reference proteome</keyword>
<dbReference type="Proteomes" id="UP000306102">
    <property type="component" value="Unassembled WGS sequence"/>
</dbReference>
<dbReference type="InterPro" id="IPR013210">
    <property type="entry name" value="LRR_N_plant-typ"/>
</dbReference>
<evidence type="ECO:0000313" key="5">
    <source>
        <dbReference type="EMBL" id="THF94635.1"/>
    </source>
</evidence>
<protein>
    <recommendedName>
        <fullName evidence="4">Leucine-rich repeat-containing N-terminal plant-type domain-containing protein</fullName>
    </recommendedName>
</protein>
<evidence type="ECO:0000256" key="1">
    <source>
        <dbReference type="ARBA" id="ARBA00022614"/>
    </source>
</evidence>
<dbReference type="PANTHER" id="PTHR47988">
    <property type="entry name" value="SOMATIC EMBRYOGENESIS RECEPTOR KINASE 1"/>
    <property type="match status" value="1"/>
</dbReference>
<evidence type="ECO:0000256" key="3">
    <source>
        <dbReference type="ARBA" id="ARBA00022737"/>
    </source>
</evidence>
<evidence type="ECO:0000259" key="4">
    <source>
        <dbReference type="Pfam" id="PF08263"/>
    </source>
</evidence>
<dbReference type="AlphaFoldDB" id="A0A4S4D0Q5"/>
<dbReference type="SUPFAM" id="SSF52058">
    <property type="entry name" value="L domain-like"/>
    <property type="match status" value="1"/>
</dbReference>
<dbReference type="EMBL" id="SDRB02013577">
    <property type="protein sequence ID" value="THF94635.1"/>
    <property type="molecule type" value="Genomic_DNA"/>
</dbReference>
<sequence>MDGNGVLDFKEFQQRIWHPTWSEERDGICNEVWEDVVDNMEQTIGFSVKNAVHFLTEVEKGMWPEDYSLSDHARLTVVFSPVRMPCAEVDQSAGNQGSAQFVNESAEVDQSAGNHGSAQFVNESGDVRFRYPSHATPAMCKLGMRIIPIPSGPILIWFVYSENIVKRAVTAALSERFHPCLMVGFSFANVSGEALIEFLKALNDSSGRITDWNDHFVSPCFSWSHITCKNGNVISLSLGSNGFSGTLSPSITKLKFLVSL</sequence>
<feature type="domain" description="Leucine-rich repeat-containing N-terminal plant-type" evidence="4">
    <location>
        <begin position="192"/>
        <end position="228"/>
    </location>
</feature>
<keyword evidence="2" id="KW-0732">Signal</keyword>
<gene>
    <name evidence="5" type="ORF">TEA_028053</name>
</gene>
<keyword evidence="3" id="KW-0677">Repeat</keyword>
<organism evidence="5 6">
    <name type="scientific">Camellia sinensis var. sinensis</name>
    <name type="common">China tea</name>
    <dbReference type="NCBI Taxonomy" id="542762"/>
    <lineage>
        <taxon>Eukaryota</taxon>
        <taxon>Viridiplantae</taxon>
        <taxon>Streptophyta</taxon>
        <taxon>Embryophyta</taxon>
        <taxon>Tracheophyta</taxon>
        <taxon>Spermatophyta</taxon>
        <taxon>Magnoliopsida</taxon>
        <taxon>eudicotyledons</taxon>
        <taxon>Gunneridae</taxon>
        <taxon>Pentapetalae</taxon>
        <taxon>asterids</taxon>
        <taxon>Ericales</taxon>
        <taxon>Theaceae</taxon>
        <taxon>Camellia</taxon>
    </lineage>
</organism>
<comment type="caution">
    <text evidence="5">The sequence shown here is derived from an EMBL/GenBank/DDBJ whole genome shotgun (WGS) entry which is preliminary data.</text>
</comment>
<name>A0A4S4D0Q5_CAMSN</name>
<reference evidence="5 6" key="1">
    <citation type="journal article" date="2018" name="Proc. Natl. Acad. Sci. U.S.A.">
        <title>Draft genome sequence of Camellia sinensis var. sinensis provides insights into the evolution of the tea genome and tea quality.</title>
        <authorList>
            <person name="Wei C."/>
            <person name="Yang H."/>
            <person name="Wang S."/>
            <person name="Zhao J."/>
            <person name="Liu C."/>
            <person name="Gao L."/>
            <person name="Xia E."/>
            <person name="Lu Y."/>
            <person name="Tai Y."/>
            <person name="She G."/>
            <person name="Sun J."/>
            <person name="Cao H."/>
            <person name="Tong W."/>
            <person name="Gao Q."/>
            <person name="Li Y."/>
            <person name="Deng W."/>
            <person name="Jiang X."/>
            <person name="Wang W."/>
            <person name="Chen Q."/>
            <person name="Zhang S."/>
            <person name="Li H."/>
            <person name="Wu J."/>
            <person name="Wang P."/>
            <person name="Li P."/>
            <person name="Shi C."/>
            <person name="Zheng F."/>
            <person name="Jian J."/>
            <person name="Huang B."/>
            <person name="Shan D."/>
            <person name="Shi M."/>
            <person name="Fang C."/>
            <person name="Yue Y."/>
            <person name="Li F."/>
            <person name="Li D."/>
            <person name="Wei S."/>
            <person name="Han B."/>
            <person name="Jiang C."/>
            <person name="Yin Y."/>
            <person name="Xia T."/>
            <person name="Zhang Z."/>
            <person name="Bennetzen J.L."/>
            <person name="Zhao S."/>
            <person name="Wan X."/>
        </authorList>
    </citation>
    <scope>NUCLEOTIDE SEQUENCE [LARGE SCALE GENOMIC DNA]</scope>
    <source>
        <strain evidence="6">cv. Shuchazao</strain>
        <tissue evidence="5">Leaf</tissue>
    </source>
</reference>
<dbReference type="InterPro" id="IPR032675">
    <property type="entry name" value="LRR_dom_sf"/>
</dbReference>
<dbReference type="Pfam" id="PF08263">
    <property type="entry name" value="LRRNT_2"/>
    <property type="match status" value="1"/>
</dbReference>